<evidence type="ECO:0000313" key="3">
    <source>
        <dbReference type="EMBL" id="BBH27021.1"/>
    </source>
</evidence>
<reference evidence="3 4" key="1">
    <citation type="submission" date="2018-11" db="EMBL/GenBank/DDBJ databases">
        <title>Novel Erysipelotrichaceae bacterium isolated from small intestine of a swine.</title>
        <authorList>
            <person name="Kim J.S."/>
            <person name="Choe H."/>
            <person name="Lee Y.R."/>
            <person name="Kim K.M."/>
            <person name="Park D.S."/>
        </authorList>
    </citation>
    <scope>NUCLEOTIDE SEQUENCE [LARGE SCALE GENOMIC DNA]</scope>
    <source>
        <strain evidence="3 4">SG0102</strain>
    </source>
</reference>
<keyword evidence="4" id="KW-1185">Reference proteome</keyword>
<proteinExistence type="predicted"/>
<evidence type="ECO:0000259" key="2">
    <source>
        <dbReference type="PROSITE" id="PS50966"/>
    </source>
</evidence>
<protein>
    <recommendedName>
        <fullName evidence="2">SWIM-type domain-containing protein</fullName>
    </recommendedName>
</protein>
<dbReference type="InParanoid" id="A0A3G9JLY5"/>
<keyword evidence="1" id="KW-0479">Metal-binding</keyword>
<dbReference type="GO" id="GO:0008270">
    <property type="term" value="F:zinc ion binding"/>
    <property type="evidence" value="ECO:0007669"/>
    <property type="project" value="UniProtKB-KW"/>
</dbReference>
<dbReference type="OrthoDB" id="9760715at2"/>
<name>A0A3G9JLY5_9FIRM</name>
<dbReference type="AlphaFoldDB" id="A0A3G9JLY5"/>
<sequence>MAWENNFDARELDAGYKIYEAGNVIHIKMADHLIEADVLDGDVDHVMIKHMGNNITAMDCECERGREGHACAHEAALLFAVEDRLEDEMRVDPHDVEDLLNFVNEQEMKDFLSILLNGDGELLKRFKKLVRYDERQEAKTRAQVEKVNEEIDAIMQGYRDDNPKYENSQVIYLSHQIADYFFGEIRQHLEPHLENFLEAHAYLHAFEVIDHMYSQLDGFYYEHASNTIKNFIRDLNVYYKRAIGGIENQDEVYQLITAHAMEKDASIFRDDYFYLLNHAFEDRYFARSLALAKQVIDSFDGKKAMEPKEEKNYEQWVLFYLRLLIRANNKKDIRILAMKNWKHINIRRFFTEYCATHDETKWLMNYIKEQIPFEKDPHSVYYDYYFLKELYKKANMRKEYLRSLDQMFTMYGDHHFEIYREIKLNSSKKYWPQSRMKYLDQIDDPEAKAYLLAIDREYDALIKMINSTSDLTEVNKARGYLKKEHPEVLVNAYKRIANNMVKKAGTRQHYKELAGILRAMIDLKGGTDQIEYLVSHYCEKYPRRKLMHEELSPLLVEAKAIDDLS</sequence>
<gene>
    <name evidence="3" type="ORF">SG0102_19550</name>
</gene>
<evidence type="ECO:0000256" key="1">
    <source>
        <dbReference type="PROSITE-ProRule" id="PRU00325"/>
    </source>
</evidence>
<evidence type="ECO:0000313" key="4">
    <source>
        <dbReference type="Proteomes" id="UP000268059"/>
    </source>
</evidence>
<feature type="domain" description="SWIM-type" evidence="2">
    <location>
        <begin position="44"/>
        <end position="82"/>
    </location>
</feature>
<dbReference type="KEGG" id="ebm:SG0102_19550"/>
<dbReference type="InterPro" id="IPR007527">
    <property type="entry name" value="Znf_SWIM"/>
</dbReference>
<dbReference type="EMBL" id="AP019309">
    <property type="protein sequence ID" value="BBH27021.1"/>
    <property type="molecule type" value="Genomic_DNA"/>
</dbReference>
<keyword evidence="1" id="KW-0862">Zinc</keyword>
<dbReference type="Proteomes" id="UP000268059">
    <property type="component" value="Chromosome"/>
</dbReference>
<organism evidence="3 4">
    <name type="scientific">Intestinibaculum porci</name>
    <dbReference type="NCBI Taxonomy" id="2487118"/>
    <lineage>
        <taxon>Bacteria</taxon>
        <taxon>Bacillati</taxon>
        <taxon>Bacillota</taxon>
        <taxon>Erysipelotrichia</taxon>
        <taxon>Erysipelotrichales</taxon>
        <taxon>Erysipelotrichaceae</taxon>
        <taxon>Intestinibaculum</taxon>
    </lineage>
</organism>
<keyword evidence="1" id="KW-0863">Zinc-finger</keyword>
<dbReference type="RefSeq" id="WP_125119791.1">
    <property type="nucleotide sequence ID" value="NZ_AP019309.1"/>
</dbReference>
<dbReference type="PROSITE" id="PS50966">
    <property type="entry name" value="ZF_SWIM"/>
    <property type="match status" value="1"/>
</dbReference>
<accession>A0A3G9JLY5</accession>